<organism evidence="3 4">
    <name type="scientific">Heterodera trifolii</name>
    <dbReference type="NCBI Taxonomy" id="157864"/>
    <lineage>
        <taxon>Eukaryota</taxon>
        <taxon>Metazoa</taxon>
        <taxon>Ecdysozoa</taxon>
        <taxon>Nematoda</taxon>
        <taxon>Chromadorea</taxon>
        <taxon>Rhabditida</taxon>
        <taxon>Tylenchina</taxon>
        <taxon>Tylenchomorpha</taxon>
        <taxon>Tylenchoidea</taxon>
        <taxon>Heteroderidae</taxon>
        <taxon>Heteroderinae</taxon>
        <taxon>Heterodera</taxon>
    </lineage>
</organism>
<dbReference type="Proteomes" id="UP001620626">
    <property type="component" value="Unassembled WGS sequence"/>
</dbReference>
<comment type="caution">
    <text evidence="3">The sequence shown here is derived from an EMBL/GenBank/DDBJ whole genome shotgun (WGS) entry which is preliminary data.</text>
</comment>
<evidence type="ECO:0000256" key="1">
    <source>
        <dbReference type="SAM" id="Coils"/>
    </source>
</evidence>
<evidence type="ECO:0000256" key="2">
    <source>
        <dbReference type="SAM" id="MobiDB-lite"/>
    </source>
</evidence>
<reference evidence="3 4" key="1">
    <citation type="submission" date="2024-10" db="EMBL/GenBank/DDBJ databases">
        <authorList>
            <person name="Kim D."/>
        </authorList>
    </citation>
    <scope>NUCLEOTIDE SEQUENCE [LARGE SCALE GENOMIC DNA]</scope>
    <source>
        <strain evidence="3">BH-2024</strain>
    </source>
</reference>
<feature type="compositionally biased region" description="Basic and acidic residues" evidence="2">
    <location>
        <begin position="9"/>
        <end position="22"/>
    </location>
</feature>
<protein>
    <submittedName>
        <fullName evidence="3">Uncharacterized protein</fullName>
    </submittedName>
</protein>
<sequence length="435" mass="48930">MSANSSLSERSKKIEEVRENRFHRSRSVCSTPGTPSSHTTDEQIRFLAVDGCNGCSKLVDKTTEIRRKWKDHCVTEVKREQKKVIEHERKAADDRVKNLRQQLEEEKQQLKDDLTRRDKEIENLREELDYERKKRQQMEDENTTKDCHLTRAKALIERCSFMRVDAFELIEQLVVLLEEQEKVMKGQSNCTTNDNGTNKGSCGTEAATSCATVATTQLTTTTCDRQKKYQEIGIQTVSCQLNDGESPTKTGKVRDWPVIGKLVKRIAHKHTELSEAVKHINKLSVQLEQGALQTVQSSAAAEREKGGMALCNGEPPSKRSSRTVSSPVEDPAPHLQLLSPTMAPTAFMVNNQHNTSAAAPFVNNQYNNSTDNYNTIPMDEDDDDDDDIQVLEVLPRRPPPPIMPMPSTPPLPATQPGMINGSFTLPPYHKALEHN</sequence>
<feature type="region of interest" description="Disordered" evidence="2">
    <location>
        <begin position="1"/>
        <end position="40"/>
    </location>
</feature>
<feature type="coiled-coil region" evidence="1">
    <location>
        <begin position="82"/>
        <end position="141"/>
    </location>
</feature>
<accession>A0ABD2HXQ7</accession>
<name>A0ABD2HXQ7_9BILA</name>
<dbReference type="AlphaFoldDB" id="A0ABD2HXQ7"/>
<feature type="compositionally biased region" description="Polar residues" evidence="2">
    <location>
        <begin position="27"/>
        <end position="38"/>
    </location>
</feature>
<evidence type="ECO:0000313" key="4">
    <source>
        <dbReference type="Proteomes" id="UP001620626"/>
    </source>
</evidence>
<keyword evidence="4" id="KW-1185">Reference proteome</keyword>
<evidence type="ECO:0000313" key="3">
    <source>
        <dbReference type="EMBL" id="KAL3071766.1"/>
    </source>
</evidence>
<dbReference type="EMBL" id="JBICBT010001356">
    <property type="protein sequence ID" value="KAL3071766.1"/>
    <property type="molecule type" value="Genomic_DNA"/>
</dbReference>
<gene>
    <name evidence="3" type="ORF">niasHT_038834</name>
</gene>
<keyword evidence="1" id="KW-0175">Coiled coil</keyword>
<proteinExistence type="predicted"/>
<feature type="region of interest" description="Disordered" evidence="2">
    <location>
        <begin position="296"/>
        <end position="329"/>
    </location>
</feature>